<evidence type="ECO:0000313" key="1">
    <source>
        <dbReference type="EMBL" id="KAI3778154.1"/>
    </source>
</evidence>
<organism evidence="1 2">
    <name type="scientific">Cichorium intybus</name>
    <name type="common">Chicory</name>
    <dbReference type="NCBI Taxonomy" id="13427"/>
    <lineage>
        <taxon>Eukaryota</taxon>
        <taxon>Viridiplantae</taxon>
        <taxon>Streptophyta</taxon>
        <taxon>Embryophyta</taxon>
        <taxon>Tracheophyta</taxon>
        <taxon>Spermatophyta</taxon>
        <taxon>Magnoliopsida</taxon>
        <taxon>eudicotyledons</taxon>
        <taxon>Gunneridae</taxon>
        <taxon>Pentapetalae</taxon>
        <taxon>asterids</taxon>
        <taxon>campanulids</taxon>
        <taxon>Asterales</taxon>
        <taxon>Asteraceae</taxon>
        <taxon>Cichorioideae</taxon>
        <taxon>Cichorieae</taxon>
        <taxon>Cichoriinae</taxon>
        <taxon>Cichorium</taxon>
    </lineage>
</organism>
<proteinExistence type="predicted"/>
<evidence type="ECO:0000313" key="2">
    <source>
        <dbReference type="Proteomes" id="UP001055811"/>
    </source>
</evidence>
<keyword evidence="2" id="KW-1185">Reference proteome</keyword>
<sequence length="593" mass="67614">MYSKTLTPKRLKPFPLFFHPFLSSPSRIAQQSFIPPTAVGSTAGVPPPPLLLVAVDHSQETPNMVSPHGIKLAVHLISSAFSDVVSKVCECLLRKGTLSLAQVLRYTELSKQLVTNALLVLIQHNCVQAFTIEQPGGFLEESKIVTQYMALHDNIIHRLRSAKFLAIVSDEFGQECMEIFEGLVQHGRLSMNQMMDRHKEKHKALTTEENSSIANLVLENLNKLAQARYIERCPAHQPHIKKPKEDDTQTKKKTAKSKMADATQTMEAQALAAATLMDSIRFLVEADTNTNNAPDDDSKKNPTTEIIGEKRKHDCLEPGTGATNENKEVLWRVNFEEFVRRFRHKCLVSYVTTNMDSVVGIVLRAIFEASRKDETKVKMEKTVPLPMDTIYEEAMKSEEGRSLTLERVRDSLVQLGCEVPIIGIDETYSIDLKKIIDQAQAKEVESIVAKKYGREAYRMFRFLLQRQSLVDTDEISITTFVDKKDALKILFQLWKDDFLHMERLANEGQKSESLFWKLNKVSVWEQVLDDMYHTALNLKLRILHEHELAKDMLKGKNVGDEVKEKRKKFGDKWRVLDSSVFILDDAIMLFHDF</sequence>
<reference evidence="1 2" key="2">
    <citation type="journal article" date="2022" name="Mol. Ecol. Resour.">
        <title>The genomes of chicory, endive, great burdock and yacon provide insights into Asteraceae paleo-polyploidization history and plant inulin production.</title>
        <authorList>
            <person name="Fan W."/>
            <person name="Wang S."/>
            <person name="Wang H."/>
            <person name="Wang A."/>
            <person name="Jiang F."/>
            <person name="Liu H."/>
            <person name="Zhao H."/>
            <person name="Xu D."/>
            <person name="Zhang Y."/>
        </authorList>
    </citation>
    <scope>NUCLEOTIDE SEQUENCE [LARGE SCALE GENOMIC DNA]</scope>
    <source>
        <strain evidence="2">cv. Punajuju</strain>
        <tissue evidence="1">Leaves</tissue>
    </source>
</reference>
<gene>
    <name evidence="1" type="ORF">L2E82_07219</name>
</gene>
<reference evidence="2" key="1">
    <citation type="journal article" date="2022" name="Mol. Ecol. Resour.">
        <title>The genomes of chicory, endive, great burdock and yacon provide insights into Asteraceae palaeo-polyploidization history and plant inulin production.</title>
        <authorList>
            <person name="Fan W."/>
            <person name="Wang S."/>
            <person name="Wang H."/>
            <person name="Wang A."/>
            <person name="Jiang F."/>
            <person name="Liu H."/>
            <person name="Zhao H."/>
            <person name="Xu D."/>
            <person name="Zhang Y."/>
        </authorList>
    </citation>
    <scope>NUCLEOTIDE SEQUENCE [LARGE SCALE GENOMIC DNA]</scope>
    <source>
        <strain evidence="2">cv. Punajuju</strain>
    </source>
</reference>
<comment type="caution">
    <text evidence="1">The sequence shown here is derived from an EMBL/GenBank/DDBJ whole genome shotgun (WGS) entry which is preliminary data.</text>
</comment>
<dbReference type="EMBL" id="CM042010">
    <property type="protein sequence ID" value="KAI3778154.1"/>
    <property type="molecule type" value="Genomic_DNA"/>
</dbReference>
<protein>
    <submittedName>
        <fullName evidence="1">Uncharacterized protein</fullName>
    </submittedName>
</protein>
<dbReference type="Proteomes" id="UP001055811">
    <property type="component" value="Linkage Group LG02"/>
</dbReference>
<name>A0ACB9G3Q4_CICIN</name>
<accession>A0ACB9G3Q4</accession>